<dbReference type="Proteomes" id="UP001054889">
    <property type="component" value="Unassembled WGS sequence"/>
</dbReference>
<evidence type="ECO:0008006" key="4">
    <source>
        <dbReference type="Google" id="ProtNLM"/>
    </source>
</evidence>
<dbReference type="AlphaFoldDB" id="A0AAV5D8P7"/>
<dbReference type="InterPro" id="IPR039273">
    <property type="entry name" value="TEPSIN"/>
</dbReference>
<gene>
    <name evidence="2" type="primary">ga24285</name>
    <name evidence="2" type="ORF">PR202_ga24285</name>
</gene>
<dbReference type="GO" id="GO:0032588">
    <property type="term" value="C:trans-Golgi network membrane"/>
    <property type="evidence" value="ECO:0007669"/>
    <property type="project" value="TreeGrafter"/>
</dbReference>
<comment type="caution">
    <text evidence="2">The sequence shown here is derived from an EMBL/GenBank/DDBJ whole genome shotgun (WGS) entry which is preliminary data.</text>
</comment>
<keyword evidence="3" id="KW-1185">Reference proteome</keyword>
<evidence type="ECO:0000313" key="3">
    <source>
        <dbReference type="Proteomes" id="UP001054889"/>
    </source>
</evidence>
<dbReference type="PANTHER" id="PTHR21514">
    <property type="entry name" value="AP-4 COMPLEX ACCESSORY SUBUNIT TEPSIN"/>
    <property type="match status" value="1"/>
</dbReference>
<protein>
    <recommendedName>
        <fullName evidence="4">Clathrin/coatomer adaptor adaptin-like N-terminal domain-containing protein</fullName>
    </recommendedName>
</protein>
<proteinExistence type="predicted"/>
<reference evidence="2" key="1">
    <citation type="journal article" date="2018" name="DNA Res.">
        <title>Multiple hybrid de novo genome assembly of finger millet, an orphan allotetraploid crop.</title>
        <authorList>
            <person name="Hatakeyama M."/>
            <person name="Aluri S."/>
            <person name="Balachadran M.T."/>
            <person name="Sivarajan S.R."/>
            <person name="Patrignani A."/>
            <person name="Gruter S."/>
            <person name="Poveda L."/>
            <person name="Shimizu-Inatsugi R."/>
            <person name="Baeten J."/>
            <person name="Francoijs K.J."/>
            <person name="Nataraja K.N."/>
            <person name="Reddy Y.A.N."/>
            <person name="Phadnis S."/>
            <person name="Ravikumar R.L."/>
            <person name="Schlapbach R."/>
            <person name="Sreeman S.M."/>
            <person name="Shimizu K.K."/>
        </authorList>
    </citation>
    <scope>NUCLEOTIDE SEQUENCE</scope>
</reference>
<sequence length="233" mass="24977">MLSSQVRMKAVCVLEAIVRKQDTDPYSIIVSYFVENSASIVKCCDLPQVSLREKASKVLSLLVGEQPTGTATKIAAPPVQMPDLIDTGDQDDPETQSSEQESNGHITGKSAYVSSVDDLLGGEPIADINVTTDGSGSDPFADVSFHEMETKESSDLFSGLTVEDKSSTPLHENSPKNQNELSYIFGSNPDPFIQENVMDKGTVNDLMAGLNLNGTGQPQPPVKSEPNSTIALR</sequence>
<evidence type="ECO:0000313" key="2">
    <source>
        <dbReference type="EMBL" id="GJN06548.1"/>
    </source>
</evidence>
<dbReference type="EMBL" id="BQKI01000012">
    <property type="protein sequence ID" value="GJN06548.1"/>
    <property type="molecule type" value="Genomic_DNA"/>
</dbReference>
<dbReference type="PANTHER" id="PTHR21514:SF1">
    <property type="entry name" value="OS01G0232400 PROTEIN"/>
    <property type="match status" value="1"/>
</dbReference>
<name>A0AAV5D8P7_ELECO</name>
<feature type="region of interest" description="Disordered" evidence="1">
    <location>
        <begin position="72"/>
        <end position="109"/>
    </location>
</feature>
<accession>A0AAV5D8P7</accession>
<reference evidence="2" key="2">
    <citation type="submission" date="2021-12" db="EMBL/GenBank/DDBJ databases">
        <title>Resequencing data analysis of finger millet.</title>
        <authorList>
            <person name="Hatakeyama M."/>
            <person name="Aluri S."/>
            <person name="Balachadran M.T."/>
            <person name="Sivarajan S.R."/>
            <person name="Poveda L."/>
            <person name="Shimizu-Inatsugi R."/>
            <person name="Schlapbach R."/>
            <person name="Sreeman S.M."/>
            <person name="Shimizu K.K."/>
        </authorList>
    </citation>
    <scope>NUCLEOTIDE SEQUENCE</scope>
</reference>
<feature type="compositionally biased region" description="Polar residues" evidence="1">
    <location>
        <begin position="95"/>
        <end position="105"/>
    </location>
</feature>
<organism evidence="2 3">
    <name type="scientific">Eleusine coracana subsp. coracana</name>
    <dbReference type="NCBI Taxonomy" id="191504"/>
    <lineage>
        <taxon>Eukaryota</taxon>
        <taxon>Viridiplantae</taxon>
        <taxon>Streptophyta</taxon>
        <taxon>Embryophyta</taxon>
        <taxon>Tracheophyta</taxon>
        <taxon>Spermatophyta</taxon>
        <taxon>Magnoliopsida</taxon>
        <taxon>Liliopsida</taxon>
        <taxon>Poales</taxon>
        <taxon>Poaceae</taxon>
        <taxon>PACMAD clade</taxon>
        <taxon>Chloridoideae</taxon>
        <taxon>Cynodonteae</taxon>
        <taxon>Eleusininae</taxon>
        <taxon>Eleusine</taxon>
    </lineage>
</organism>
<evidence type="ECO:0000256" key="1">
    <source>
        <dbReference type="SAM" id="MobiDB-lite"/>
    </source>
</evidence>
<feature type="region of interest" description="Disordered" evidence="1">
    <location>
        <begin position="210"/>
        <end position="233"/>
    </location>
</feature>